<comment type="caution">
    <text evidence="2">The sequence shown here is derived from an EMBL/GenBank/DDBJ whole genome shotgun (WGS) entry which is preliminary data.</text>
</comment>
<dbReference type="InterPro" id="IPR037361">
    <property type="entry name" value="COMMD10"/>
</dbReference>
<evidence type="ECO:0000313" key="3">
    <source>
        <dbReference type="Proteomes" id="UP000475862"/>
    </source>
</evidence>
<name>A0A6G0U456_APHGL</name>
<dbReference type="Pfam" id="PF07258">
    <property type="entry name" value="COMM_domain"/>
    <property type="match status" value="1"/>
</dbReference>
<sequence>MSFENLAKDLSFVSGLELLNNVDDKKFVRLVDRMIRDFEPNQLSSFSEPELASMEKALKLNSNECRCLLNCLSQLLKEVISDVTKPLILKNVLSKLFLLNEKKVELFCECWSTNAEQVVSRLQQNLTHSYRLKDVNWALNISSNVGLGIELSDPELRCLIELKVEDTHYHNEPKIKEINLDLDEKELKKLYDTLEKIQVKLDSLSN</sequence>
<protein>
    <recommendedName>
        <fullName evidence="1">COMM domain-containing protein</fullName>
    </recommendedName>
</protein>
<dbReference type="PANTHER" id="PTHR12333">
    <property type="entry name" value="COMM DOMAIN CONTAINING PROTEIN 10"/>
    <property type="match status" value="1"/>
</dbReference>
<dbReference type="AlphaFoldDB" id="A0A6G0U456"/>
<evidence type="ECO:0000313" key="2">
    <source>
        <dbReference type="EMBL" id="KAE9543006.1"/>
    </source>
</evidence>
<accession>A0A6G0U456</accession>
<organism evidence="2 3">
    <name type="scientific">Aphis glycines</name>
    <name type="common">Soybean aphid</name>
    <dbReference type="NCBI Taxonomy" id="307491"/>
    <lineage>
        <taxon>Eukaryota</taxon>
        <taxon>Metazoa</taxon>
        <taxon>Ecdysozoa</taxon>
        <taxon>Arthropoda</taxon>
        <taxon>Hexapoda</taxon>
        <taxon>Insecta</taxon>
        <taxon>Pterygota</taxon>
        <taxon>Neoptera</taxon>
        <taxon>Paraneoptera</taxon>
        <taxon>Hemiptera</taxon>
        <taxon>Sternorrhyncha</taxon>
        <taxon>Aphidomorpha</taxon>
        <taxon>Aphidoidea</taxon>
        <taxon>Aphididae</taxon>
        <taxon>Aphidini</taxon>
        <taxon>Aphis</taxon>
        <taxon>Aphis</taxon>
    </lineage>
</organism>
<dbReference type="InterPro" id="IPR017920">
    <property type="entry name" value="COMM"/>
</dbReference>
<evidence type="ECO:0000259" key="1">
    <source>
        <dbReference type="PROSITE" id="PS51269"/>
    </source>
</evidence>
<gene>
    <name evidence="2" type="ORF">AGLY_002917</name>
</gene>
<keyword evidence="3" id="KW-1185">Reference proteome</keyword>
<feature type="domain" description="COMM" evidence="1">
    <location>
        <begin position="131"/>
        <end position="205"/>
    </location>
</feature>
<dbReference type="PROSITE" id="PS51269">
    <property type="entry name" value="COMM"/>
    <property type="match status" value="1"/>
</dbReference>
<dbReference type="PANTHER" id="PTHR12333:SF0">
    <property type="entry name" value="COMM DOMAIN-CONTAINING PROTEIN 10"/>
    <property type="match status" value="1"/>
</dbReference>
<dbReference type="EMBL" id="VYZN01000009">
    <property type="protein sequence ID" value="KAE9543006.1"/>
    <property type="molecule type" value="Genomic_DNA"/>
</dbReference>
<proteinExistence type="predicted"/>
<reference evidence="2 3" key="1">
    <citation type="submission" date="2019-08" db="EMBL/GenBank/DDBJ databases">
        <title>The genome of the soybean aphid Biotype 1, its phylome, world population structure and adaptation to the North American continent.</title>
        <authorList>
            <person name="Giordano R."/>
            <person name="Donthu R.K."/>
            <person name="Hernandez A.G."/>
            <person name="Wright C.L."/>
            <person name="Zimin A.V."/>
        </authorList>
    </citation>
    <scope>NUCLEOTIDE SEQUENCE [LARGE SCALE GENOMIC DNA]</scope>
    <source>
        <tissue evidence="2">Whole aphids</tissue>
    </source>
</reference>
<dbReference type="Proteomes" id="UP000475862">
    <property type="component" value="Unassembled WGS sequence"/>
</dbReference>
<dbReference type="Pfam" id="PF21672">
    <property type="entry name" value="COMM_HN"/>
    <property type="match status" value="1"/>
</dbReference>